<dbReference type="GO" id="GO:0044718">
    <property type="term" value="P:siderophore transmembrane transport"/>
    <property type="evidence" value="ECO:0007669"/>
    <property type="project" value="TreeGrafter"/>
</dbReference>
<proteinExistence type="inferred from homology"/>
<dbReference type="Proteomes" id="UP001297581">
    <property type="component" value="Unassembled WGS sequence"/>
</dbReference>
<dbReference type="InterPro" id="IPR000531">
    <property type="entry name" value="Beta-barrel_TonB"/>
</dbReference>
<dbReference type="AlphaFoldDB" id="A0AAJ1BDK7"/>
<protein>
    <submittedName>
        <fullName evidence="13">TonB-dependent receptor</fullName>
    </submittedName>
</protein>
<dbReference type="GO" id="GO:0009279">
    <property type="term" value="C:cell outer membrane"/>
    <property type="evidence" value="ECO:0007669"/>
    <property type="project" value="UniProtKB-SubCell"/>
</dbReference>
<keyword evidence="6 8" id="KW-0472">Membrane</keyword>
<evidence type="ECO:0000256" key="5">
    <source>
        <dbReference type="ARBA" id="ARBA00023077"/>
    </source>
</evidence>
<evidence type="ECO:0000259" key="11">
    <source>
        <dbReference type="Pfam" id="PF00593"/>
    </source>
</evidence>
<feature type="domain" description="TonB-dependent receptor-like beta-barrel" evidence="11">
    <location>
        <begin position="221"/>
        <end position="644"/>
    </location>
</feature>
<keyword evidence="3 8" id="KW-1134">Transmembrane beta strand</keyword>
<evidence type="ECO:0000256" key="7">
    <source>
        <dbReference type="ARBA" id="ARBA00023237"/>
    </source>
</evidence>
<reference evidence="13 14" key="1">
    <citation type="submission" date="2022-02" db="EMBL/GenBank/DDBJ databases">
        <title>The genome sequence of Shewanella sp. 3B26.</title>
        <authorList>
            <person name="Du J."/>
        </authorList>
    </citation>
    <scope>NUCLEOTIDE SEQUENCE [LARGE SCALE GENOMIC DNA]</scope>
    <source>
        <strain evidence="13 14">3B26</strain>
    </source>
</reference>
<accession>A0AAJ1BDK7</accession>
<evidence type="ECO:0000313" key="14">
    <source>
        <dbReference type="Proteomes" id="UP001297581"/>
    </source>
</evidence>
<dbReference type="PROSITE" id="PS52016">
    <property type="entry name" value="TONB_DEPENDENT_REC_3"/>
    <property type="match status" value="1"/>
</dbReference>
<dbReference type="InterPro" id="IPR036942">
    <property type="entry name" value="Beta-barrel_TonB_sf"/>
</dbReference>
<dbReference type="PANTHER" id="PTHR30069:SF49">
    <property type="entry name" value="OUTER MEMBRANE PROTEIN C"/>
    <property type="match status" value="1"/>
</dbReference>
<keyword evidence="7 8" id="KW-0998">Cell outer membrane</keyword>
<keyword evidence="2 8" id="KW-0813">Transport</keyword>
<organism evidence="13 14">
    <name type="scientific">Shewanella zhuhaiensis</name>
    <dbReference type="NCBI Taxonomy" id="2919576"/>
    <lineage>
        <taxon>Bacteria</taxon>
        <taxon>Pseudomonadati</taxon>
        <taxon>Pseudomonadota</taxon>
        <taxon>Gammaproteobacteria</taxon>
        <taxon>Alteromonadales</taxon>
        <taxon>Shewanellaceae</taxon>
        <taxon>Shewanella</taxon>
    </lineage>
</organism>
<keyword evidence="5 9" id="KW-0798">TonB box</keyword>
<evidence type="ECO:0000313" key="13">
    <source>
        <dbReference type="EMBL" id="MCH4292826.1"/>
    </source>
</evidence>
<dbReference type="SUPFAM" id="SSF56935">
    <property type="entry name" value="Porins"/>
    <property type="match status" value="1"/>
</dbReference>
<evidence type="ECO:0000256" key="9">
    <source>
        <dbReference type="RuleBase" id="RU003357"/>
    </source>
</evidence>
<comment type="caution">
    <text evidence="13">The sequence shown here is derived from an EMBL/GenBank/DDBJ whole genome shotgun (WGS) entry which is preliminary data.</text>
</comment>
<dbReference type="RefSeq" id="WP_240589480.1">
    <property type="nucleotide sequence ID" value="NZ_JAKUDL010000001.1"/>
</dbReference>
<keyword evidence="10" id="KW-0732">Signal</keyword>
<dbReference type="PANTHER" id="PTHR30069">
    <property type="entry name" value="TONB-DEPENDENT OUTER MEMBRANE RECEPTOR"/>
    <property type="match status" value="1"/>
</dbReference>
<comment type="subcellular location">
    <subcellularLocation>
        <location evidence="1 8">Cell outer membrane</location>
        <topology evidence="1 8">Multi-pass membrane protein</topology>
    </subcellularLocation>
</comment>
<dbReference type="InterPro" id="IPR037066">
    <property type="entry name" value="Plug_dom_sf"/>
</dbReference>
<dbReference type="EMBL" id="JAKUDL010000001">
    <property type="protein sequence ID" value="MCH4292826.1"/>
    <property type="molecule type" value="Genomic_DNA"/>
</dbReference>
<evidence type="ECO:0000256" key="3">
    <source>
        <dbReference type="ARBA" id="ARBA00022452"/>
    </source>
</evidence>
<evidence type="ECO:0000256" key="10">
    <source>
        <dbReference type="SAM" id="SignalP"/>
    </source>
</evidence>
<dbReference type="Gene3D" id="2.170.130.10">
    <property type="entry name" value="TonB-dependent receptor, plug domain"/>
    <property type="match status" value="1"/>
</dbReference>
<keyword evidence="4 8" id="KW-0812">Transmembrane</keyword>
<dbReference type="InterPro" id="IPR012910">
    <property type="entry name" value="Plug_dom"/>
</dbReference>
<name>A0AAJ1BDK7_9GAMM</name>
<keyword evidence="13" id="KW-0675">Receptor</keyword>
<evidence type="ECO:0000256" key="6">
    <source>
        <dbReference type="ARBA" id="ARBA00023136"/>
    </source>
</evidence>
<evidence type="ECO:0000256" key="8">
    <source>
        <dbReference type="PROSITE-ProRule" id="PRU01360"/>
    </source>
</evidence>
<evidence type="ECO:0000259" key="12">
    <source>
        <dbReference type="Pfam" id="PF07715"/>
    </source>
</evidence>
<dbReference type="InterPro" id="IPR039426">
    <property type="entry name" value="TonB-dep_rcpt-like"/>
</dbReference>
<evidence type="ECO:0000256" key="1">
    <source>
        <dbReference type="ARBA" id="ARBA00004571"/>
    </source>
</evidence>
<gene>
    <name evidence="13" type="ORF">MJ923_00740</name>
</gene>
<dbReference type="Pfam" id="PF07715">
    <property type="entry name" value="Plug"/>
    <property type="match status" value="1"/>
</dbReference>
<dbReference type="Gene3D" id="2.40.170.20">
    <property type="entry name" value="TonB-dependent receptor, beta-barrel domain"/>
    <property type="match status" value="1"/>
</dbReference>
<keyword evidence="14" id="KW-1185">Reference proteome</keyword>
<feature type="chain" id="PRO_5042581178" evidence="10">
    <location>
        <begin position="34"/>
        <end position="685"/>
    </location>
</feature>
<dbReference type="GO" id="GO:0015344">
    <property type="term" value="F:siderophore uptake transmembrane transporter activity"/>
    <property type="evidence" value="ECO:0007669"/>
    <property type="project" value="TreeGrafter"/>
</dbReference>
<feature type="domain" description="TonB-dependent receptor plug" evidence="12">
    <location>
        <begin position="51"/>
        <end position="146"/>
    </location>
</feature>
<evidence type="ECO:0000256" key="4">
    <source>
        <dbReference type="ARBA" id="ARBA00022692"/>
    </source>
</evidence>
<evidence type="ECO:0000256" key="2">
    <source>
        <dbReference type="ARBA" id="ARBA00022448"/>
    </source>
</evidence>
<comment type="similarity">
    <text evidence="8 9">Belongs to the TonB-dependent receptor family.</text>
</comment>
<sequence length="685" mass="74912">MQAKLSPVFLALMPFVSPLALFPALLTSSAASANQLMDEVIEVRSARETSVVQASSHSAPHADISEVLRSLPGADINRNGPLTGIAQYRGLYGDRVHVSIDGQTPAGAGPNAMDTPLSYAGGILTQSLEVDRGIAPVSRGTDTLGGSVRTSESQAMAGEVSGRISGQYQANGEQYRLGAKTNLGSDNHALLLYGETLQGKDAPETGAGREILPGVYDKTLAGAKYRYYRGDSFIGLGVSHLETLNSATPALPMDIDYIRTDRFKLEGRSMLAADWQLDWELGYNDARHGMDNYSLRMKMPSMAPRYNSADAQSWQGKLTLGSRDWLFGADFSQATHDSVITEPGKPMFRVDNFAGVEDASYSLFAERQLMLSDWQWQLGARVKHYRFDADEVSHSMAAMKPAIAELMRRYNSADRSQSDTGFDLVANGRKPINDELSLIVGLAHKQASASYQQRYLWVPMQSTGGLADGRTYVGDMDLELETAWQLELGLELYQGNFALSPRLFINRIDNYIQGLPTDDAAIIAAGDANTLVFSNTDALLYGMDVTADWQLTEVLSLDVNALYVRGERRDVKDDLYRIAPPSVAMGLEYRRGDWFARLQGRAVAAQEKVSEVQQELRSSGYATVDVAAGWESGAFAIKAGVDNLFDIEYADHLAGYNRVAGGDIAMGERMPQPGLNAWVMADYRF</sequence>
<feature type="signal peptide" evidence="10">
    <location>
        <begin position="1"/>
        <end position="33"/>
    </location>
</feature>
<dbReference type="Pfam" id="PF00593">
    <property type="entry name" value="TonB_dep_Rec_b-barrel"/>
    <property type="match status" value="1"/>
</dbReference>